<reference evidence="2" key="1">
    <citation type="submission" date="2020-09" db="EMBL/GenBank/DDBJ databases">
        <title>A novel bacterium of genus Paenibacillus, isolated from South China Sea.</title>
        <authorList>
            <person name="Huang H."/>
            <person name="Mo K."/>
            <person name="Hu Y."/>
        </authorList>
    </citation>
    <scope>NUCLEOTIDE SEQUENCE</scope>
    <source>
        <strain evidence="2">IB182363</strain>
    </source>
</reference>
<dbReference type="SUPFAM" id="SSF51126">
    <property type="entry name" value="Pectin lyase-like"/>
    <property type="match status" value="1"/>
</dbReference>
<dbReference type="InterPro" id="IPR012334">
    <property type="entry name" value="Pectin_lyas_fold"/>
</dbReference>
<dbReference type="EMBL" id="JACXJA010000007">
    <property type="protein sequence ID" value="MBD2861956.1"/>
    <property type="molecule type" value="Genomic_DNA"/>
</dbReference>
<dbReference type="Pfam" id="PF12708">
    <property type="entry name" value="Pect-lyase_RHGA_epim"/>
    <property type="match status" value="1"/>
</dbReference>
<feature type="domain" description="Rhamnogalacturonase A/B/Epimerase-like pectate lyase" evidence="1">
    <location>
        <begin position="54"/>
        <end position="119"/>
    </location>
</feature>
<dbReference type="AlphaFoldDB" id="A0A927C9I6"/>
<dbReference type="InterPro" id="IPR011050">
    <property type="entry name" value="Pectin_lyase_fold/virulence"/>
</dbReference>
<dbReference type="InterPro" id="IPR024535">
    <property type="entry name" value="RHGA/B-epi-like_pectate_lyase"/>
</dbReference>
<dbReference type="Gene3D" id="2.160.20.10">
    <property type="entry name" value="Single-stranded right-handed beta-helix, Pectin lyase-like"/>
    <property type="match status" value="1"/>
</dbReference>
<keyword evidence="3" id="KW-1185">Reference proteome</keyword>
<evidence type="ECO:0000259" key="1">
    <source>
        <dbReference type="Pfam" id="PF12708"/>
    </source>
</evidence>
<comment type="caution">
    <text evidence="2">The sequence shown here is derived from an EMBL/GenBank/DDBJ whole genome shotgun (WGS) entry which is preliminary data.</text>
</comment>
<evidence type="ECO:0000313" key="3">
    <source>
        <dbReference type="Proteomes" id="UP000639396"/>
    </source>
</evidence>
<organism evidence="2 3">
    <name type="scientific">Paenibacillus oceani</name>
    <dbReference type="NCBI Taxonomy" id="2772510"/>
    <lineage>
        <taxon>Bacteria</taxon>
        <taxon>Bacillati</taxon>
        <taxon>Bacillota</taxon>
        <taxon>Bacilli</taxon>
        <taxon>Bacillales</taxon>
        <taxon>Paenibacillaceae</taxon>
        <taxon>Paenibacillus</taxon>
    </lineage>
</organism>
<accession>A0A927C9I6</accession>
<proteinExistence type="predicted"/>
<dbReference type="Proteomes" id="UP000639396">
    <property type="component" value="Unassembled WGS sequence"/>
</dbReference>
<sequence length="753" mass="82228">MTLPDADTAYYVTDPGQEGHYYYDPADTTSADNTGTVLVSAAGARFKRSYEDVLNAKWFGAKGDGVTDDTAALQSAIDATYDAGGGTVVIPDGTYVVQGSHVSIQRSNVFLCGTGHTRLLFQSPGTGDSCIHVWDSRGGFGGTNPSNLPYYADMDTFDPAQYGGDDYRLSNVGISDLELCLTRNTGTVITMRKVDGFRNANLHFTFASPSAGPLPSAGNVIRTFYCSEGSWENVRIDDNANITYGVFIFWSYAIHDRRIRVGKTNTMGYEYKHGIKCSVSDIQVVSDGTIGARGINVGYGSKHISVERADVRGYITAIWLRSSDEFDYSEHLQVRDSYFHGTVNGFVFNRVRHVLVDGCHIVSKLPVVFQSGKKYVAYRANADDPALVPNSAGWTYDGHYDSKENVVFGGVNQWRYYEHSYLPQAVHLTFRRSTLEIPAGSAAQQSCVKIIIPPDMNARHLFNAGNRIKTFTHTDGAVYYPASLVNCSFRDLVLKADASVIHFGIDSLSHVLQNCEWSNITFDGIRSFHARVLKFHNSVLDRINVHPTIASSNILEINSIDGLEVRGCSIRHNGVMFYCDPAKNLPLTTSEGYMNIRLCNNNIAGKSGVGITWRWAWTTAYAGTAAKPVLIGNRFYDIPFPTVYGNGSDPNGLSNAYFADDTNRYNDRQLLSVDYTWNVPSIAGGGGEATVNIAHPEAVDGDAVTVGTNVALQKLVASAYVAAKGTVSLRLLNPSGTAVNQGSTLFSITLLKR</sequence>
<protein>
    <recommendedName>
        <fullName evidence="1">Rhamnogalacturonase A/B/Epimerase-like pectate lyase domain-containing protein</fullName>
    </recommendedName>
</protein>
<gene>
    <name evidence="2" type="ORF">IDH45_08185</name>
</gene>
<name>A0A927C9I6_9BACL</name>
<evidence type="ECO:0000313" key="2">
    <source>
        <dbReference type="EMBL" id="MBD2861956.1"/>
    </source>
</evidence>